<proteinExistence type="predicted"/>
<accession>A0AAW2UKY1</accession>
<dbReference type="AlphaFoldDB" id="A0AAW2UKY1"/>
<gene>
    <name evidence="2" type="ORF">Slati_3567100</name>
</gene>
<comment type="caution">
    <text evidence="2">The sequence shown here is derived from an EMBL/GenBank/DDBJ whole genome shotgun (WGS) entry which is preliminary data.</text>
</comment>
<sequence length="158" mass="17182">GCGVPEAALPEPFSSRSISINGDSISADSSVLSETEILNSSHLPPSFKRHFHQKAAATEMEKTDILSSVKSACEVNGEMDGEVEELRSLPGSSSVASGSESTPLKPLVGTDSVIVETPVQSTQWDRFRQLDQCLPVKMRPRRQQAKRASNPLRLLRNH</sequence>
<reference evidence="2" key="2">
    <citation type="journal article" date="2024" name="Plant">
        <title>Genomic evolution and insights into agronomic trait innovations of Sesamum species.</title>
        <authorList>
            <person name="Miao H."/>
            <person name="Wang L."/>
            <person name="Qu L."/>
            <person name="Liu H."/>
            <person name="Sun Y."/>
            <person name="Le M."/>
            <person name="Wang Q."/>
            <person name="Wei S."/>
            <person name="Zheng Y."/>
            <person name="Lin W."/>
            <person name="Duan Y."/>
            <person name="Cao H."/>
            <person name="Xiong S."/>
            <person name="Wang X."/>
            <person name="Wei L."/>
            <person name="Li C."/>
            <person name="Ma Q."/>
            <person name="Ju M."/>
            <person name="Zhao R."/>
            <person name="Li G."/>
            <person name="Mu C."/>
            <person name="Tian Q."/>
            <person name="Mei H."/>
            <person name="Zhang T."/>
            <person name="Gao T."/>
            <person name="Zhang H."/>
        </authorList>
    </citation>
    <scope>NUCLEOTIDE SEQUENCE</scope>
    <source>
        <strain evidence="2">KEN1</strain>
    </source>
</reference>
<name>A0AAW2UKY1_9LAMI</name>
<feature type="region of interest" description="Disordered" evidence="1">
    <location>
        <begin position="1"/>
        <end position="20"/>
    </location>
</feature>
<evidence type="ECO:0000256" key="1">
    <source>
        <dbReference type="SAM" id="MobiDB-lite"/>
    </source>
</evidence>
<evidence type="ECO:0000313" key="2">
    <source>
        <dbReference type="EMBL" id="KAL0417352.1"/>
    </source>
</evidence>
<feature type="non-terminal residue" evidence="2">
    <location>
        <position position="1"/>
    </location>
</feature>
<protein>
    <submittedName>
        <fullName evidence="2">Uncharacterized protein</fullName>
    </submittedName>
</protein>
<reference evidence="2" key="1">
    <citation type="submission" date="2020-06" db="EMBL/GenBank/DDBJ databases">
        <authorList>
            <person name="Li T."/>
            <person name="Hu X."/>
            <person name="Zhang T."/>
            <person name="Song X."/>
            <person name="Zhang H."/>
            <person name="Dai N."/>
            <person name="Sheng W."/>
            <person name="Hou X."/>
            <person name="Wei L."/>
        </authorList>
    </citation>
    <scope>NUCLEOTIDE SEQUENCE</scope>
    <source>
        <strain evidence="2">KEN1</strain>
        <tissue evidence="2">Leaf</tissue>
    </source>
</reference>
<dbReference type="EMBL" id="JACGWN010000012">
    <property type="protein sequence ID" value="KAL0417352.1"/>
    <property type="molecule type" value="Genomic_DNA"/>
</dbReference>
<feature type="region of interest" description="Disordered" evidence="1">
    <location>
        <begin position="138"/>
        <end position="158"/>
    </location>
</feature>
<organism evidence="2">
    <name type="scientific">Sesamum latifolium</name>
    <dbReference type="NCBI Taxonomy" id="2727402"/>
    <lineage>
        <taxon>Eukaryota</taxon>
        <taxon>Viridiplantae</taxon>
        <taxon>Streptophyta</taxon>
        <taxon>Embryophyta</taxon>
        <taxon>Tracheophyta</taxon>
        <taxon>Spermatophyta</taxon>
        <taxon>Magnoliopsida</taxon>
        <taxon>eudicotyledons</taxon>
        <taxon>Gunneridae</taxon>
        <taxon>Pentapetalae</taxon>
        <taxon>asterids</taxon>
        <taxon>lamiids</taxon>
        <taxon>Lamiales</taxon>
        <taxon>Pedaliaceae</taxon>
        <taxon>Sesamum</taxon>
    </lineage>
</organism>